<feature type="domain" description="Cytochrome b561" evidence="12">
    <location>
        <begin position="41"/>
        <end position="240"/>
    </location>
</feature>
<dbReference type="EMBL" id="MU838997">
    <property type="protein sequence ID" value="KAK1772593.1"/>
    <property type="molecule type" value="Genomic_DNA"/>
</dbReference>
<evidence type="ECO:0000256" key="11">
    <source>
        <dbReference type="SAM" id="Phobius"/>
    </source>
</evidence>
<accession>A0AAJ0CBT4</accession>
<keyword evidence="7" id="KW-0249">Electron transport</keyword>
<dbReference type="RefSeq" id="XP_060288806.1">
    <property type="nucleotide sequence ID" value="XM_060422469.1"/>
</dbReference>
<evidence type="ECO:0000256" key="3">
    <source>
        <dbReference type="ARBA" id="ARBA00022448"/>
    </source>
</evidence>
<feature type="transmembrane region" description="Helical" evidence="11">
    <location>
        <begin position="111"/>
        <end position="130"/>
    </location>
</feature>
<sequence length="248" mass="26191">MASATGIPQRIPDADTGAAETEPLLGRAGDAAQKQGAPLISNLWLGTGWIAQAGALLLLAVVWAGVFLNPLLPLVSPHPLLQSLGVFTITQAILILQPTRTAEGKLVGARAHAALNLVSFLLLASGIAVIETNKGTDRAAHFHSPHAYLGVVTGALLLLQYLFGFLIWAVPAVLGGDAAARSLWRYHRWSGYAVYLLLLATVATATRTPYSENVLGIKLWSVLVASALVVVGVFPRISVTKLGLRRSQ</sequence>
<keyword evidence="10 11" id="KW-0472">Membrane</keyword>
<keyword evidence="9" id="KW-0408">Iron</keyword>
<dbReference type="PANTHER" id="PTHR15422">
    <property type="entry name" value="OS05G0565100 PROTEIN"/>
    <property type="match status" value="1"/>
</dbReference>
<dbReference type="GO" id="GO:0140575">
    <property type="term" value="F:transmembrane monodehydroascorbate reductase activity"/>
    <property type="evidence" value="ECO:0007669"/>
    <property type="project" value="InterPro"/>
</dbReference>
<dbReference type="GeneID" id="85305656"/>
<evidence type="ECO:0000256" key="5">
    <source>
        <dbReference type="ARBA" id="ARBA00022692"/>
    </source>
</evidence>
<dbReference type="GO" id="GO:0016020">
    <property type="term" value="C:membrane"/>
    <property type="evidence" value="ECO:0007669"/>
    <property type="project" value="UniProtKB-SubCell"/>
</dbReference>
<dbReference type="AlphaFoldDB" id="A0AAJ0CBT4"/>
<dbReference type="GO" id="GO:0046872">
    <property type="term" value="F:metal ion binding"/>
    <property type="evidence" value="ECO:0007669"/>
    <property type="project" value="UniProtKB-KW"/>
</dbReference>
<feature type="transmembrane region" description="Helical" evidence="11">
    <location>
        <begin position="80"/>
        <end position="99"/>
    </location>
</feature>
<dbReference type="Proteomes" id="UP001244011">
    <property type="component" value="Unassembled WGS sequence"/>
</dbReference>
<dbReference type="InterPro" id="IPR006593">
    <property type="entry name" value="Cyt_b561/ferric_Rdtase_TM"/>
</dbReference>
<evidence type="ECO:0000256" key="4">
    <source>
        <dbReference type="ARBA" id="ARBA00022617"/>
    </source>
</evidence>
<proteinExistence type="predicted"/>
<organism evidence="13 14">
    <name type="scientific">Phialemonium atrogriseum</name>
    <dbReference type="NCBI Taxonomy" id="1093897"/>
    <lineage>
        <taxon>Eukaryota</taxon>
        <taxon>Fungi</taxon>
        <taxon>Dikarya</taxon>
        <taxon>Ascomycota</taxon>
        <taxon>Pezizomycotina</taxon>
        <taxon>Sordariomycetes</taxon>
        <taxon>Sordariomycetidae</taxon>
        <taxon>Cephalothecales</taxon>
        <taxon>Cephalothecaceae</taxon>
        <taxon>Phialemonium</taxon>
    </lineage>
</organism>
<evidence type="ECO:0000256" key="2">
    <source>
        <dbReference type="ARBA" id="ARBA00004141"/>
    </source>
</evidence>
<keyword evidence="8 11" id="KW-1133">Transmembrane helix</keyword>
<evidence type="ECO:0000313" key="13">
    <source>
        <dbReference type="EMBL" id="KAK1772593.1"/>
    </source>
</evidence>
<evidence type="ECO:0000256" key="6">
    <source>
        <dbReference type="ARBA" id="ARBA00022723"/>
    </source>
</evidence>
<comment type="subcellular location">
    <subcellularLocation>
        <location evidence="2">Membrane</location>
        <topology evidence="2">Multi-pass membrane protein</topology>
    </subcellularLocation>
</comment>
<gene>
    <name evidence="13" type="ORF">QBC33DRAFT_18394</name>
</gene>
<keyword evidence="14" id="KW-1185">Reference proteome</keyword>
<keyword evidence="4" id="KW-0349">Heme</keyword>
<evidence type="ECO:0000259" key="12">
    <source>
        <dbReference type="PROSITE" id="PS50939"/>
    </source>
</evidence>
<feature type="transmembrane region" description="Helical" evidence="11">
    <location>
        <begin position="150"/>
        <end position="174"/>
    </location>
</feature>
<dbReference type="PROSITE" id="PS50939">
    <property type="entry name" value="CYTOCHROME_B561"/>
    <property type="match status" value="1"/>
</dbReference>
<evidence type="ECO:0000313" key="14">
    <source>
        <dbReference type="Proteomes" id="UP001244011"/>
    </source>
</evidence>
<name>A0AAJ0CBT4_9PEZI</name>
<evidence type="ECO:0000256" key="8">
    <source>
        <dbReference type="ARBA" id="ARBA00022989"/>
    </source>
</evidence>
<keyword evidence="3" id="KW-0813">Transport</keyword>
<dbReference type="InterPro" id="IPR045150">
    <property type="entry name" value="CYB561D1/2"/>
</dbReference>
<protein>
    <submittedName>
        <fullName evidence="13">Eukaryotic cytochrome b561-domain-containing protein</fullName>
    </submittedName>
</protein>
<dbReference type="CDD" id="cd08761">
    <property type="entry name" value="Cyt_b561_CYB561D2_like"/>
    <property type="match status" value="1"/>
</dbReference>
<evidence type="ECO:0000256" key="7">
    <source>
        <dbReference type="ARBA" id="ARBA00022982"/>
    </source>
</evidence>
<feature type="transmembrane region" description="Helical" evidence="11">
    <location>
        <begin position="43"/>
        <end position="68"/>
    </location>
</feature>
<evidence type="ECO:0000256" key="1">
    <source>
        <dbReference type="ARBA" id="ARBA00001970"/>
    </source>
</evidence>
<feature type="transmembrane region" description="Helical" evidence="11">
    <location>
        <begin position="186"/>
        <end position="205"/>
    </location>
</feature>
<dbReference type="SMART" id="SM00665">
    <property type="entry name" value="B561"/>
    <property type="match status" value="1"/>
</dbReference>
<dbReference type="Gene3D" id="1.20.120.1770">
    <property type="match status" value="1"/>
</dbReference>
<feature type="transmembrane region" description="Helical" evidence="11">
    <location>
        <begin position="217"/>
        <end position="239"/>
    </location>
</feature>
<reference evidence="13" key="1">
    <citation type="submission" date="2023-06" db="EMBL/GenBank/DDBJ databases">
        <title>Genome-scale phylogeny and comparative genomics of the fungal order Sordariales.</title>
        <authorList>
            <consortium name="Lawrence Berkeley National Laboratory"/>
            <person name="Hensen N."/>
            <person name="Bonometti L."/>
            <person name="Westerberg I."/>
            <person name="Brannstrom I.O."/>
            <person name="Guillou S."/>
            <person name="Cros-Aarteil S."/>
            <person name="Calhoun S."/>
            <person name="Haridas S."/>
            <person name="Kuo A."/>
            <person name="Mondo S."/>
            <person name="Pangilinan J."/>
            <person name="Riley R."/>
            <person name="Labutti K."/>
            <person name="Andreopoulos B."/>
            <person name="Lipzen A."/>
            <person name="Chen C."/>
            <person name="Yanf M."/>
            <person name="Daum C."/>
            <person name="Ng V."/>
            <person name="Clum A."/>
            <person name="Steindorff A."/>
            <person name="Ohm R."/>
            <person name="Martin F."/>
            <person name="Silar P."/>
            <person name="Natvig D."/>
            <person name="Lalanne C."/>
            <person name="Gautier V."/>
            <person name="Ament-Velasquez S.L."/>
            <person name="Kruys A."/>
            <person name="Hutchinson M.I."/>
            <person name="Powell A.J."/>
            <person name="Barry K."/>
            <person name="Miller A.N."/>
            <person name="Grigoriev I.V."/>
            <person name="Debuchy R."/>
            <person name="Gladieux P."/>
            <person name="Thoren M.H."/>
            <person name="Johannesson H."/>
        </authorList>
    </citation>
    <scope>NUCLEOTIDE SEQUENCE</scope>
    <source>
        <strain evidence="13">8032-3</strain>
    </source>
</reference>
<evidence type="ECO:0000256" key="10">
    <source>
        <dbReference type="ARBA" id="ARBA00023136"/>
    </source>
</evidence>
<comment type="caution">
    <text evidence="13">The sequence shown here is derived from an EMBL/GenBank/DDBJ whole genome shotgun (WGS) entry which is preliminary data.</text>
</comment>
<dbReference type="Pfam" id="PF03188">
    <property type="entry name" value="Cytochrom_B561"/>
    <property type="match status" value="1"/>
</dbReference>
<comment type="cofactor">
    <cofactor evidence="1">
        <name>heme b</name>
        <dbReference type="ChEBI" id="CHEBI:60344"/>
    </cofactor>
</comment>
<evidence type="ECO:0000256" key="9">
    <source>
        <dbReference type="ARBA" id="ARBA00023004"/>
    </source>
</evidence>
<keyword evidence="5 11" id="KW-0812">Transmembrane</keyword>
<keyword evidence="6" id="KW-0479">Metal-binding</keyword>
<dbReference type="PANTHER" id="PTHR15422:SF45">
    <property type="entry name" value="CYTOCHROME B561 DOMAIN-CONTAINING PROTEIN"/>
    <property type="match status" value="1"/>
</dbReference>